<comment type="caution">
    <text evidence="3">The sequence shown here is derived from an EMBL/GenBank/DDBJ whole genome shotgun (WGS) entry which is preliminary data.</text>
</comment>
<organism evidence="3 4">
    <name type="scientific">Streptomyces avidinii</name>
    <dbReference type="NCBI Taxonomy" id="1895"/>
    <lineage>
        <taxon>Bacteria</taxon>
        <taxon>Bacillati</taxon>
        <taxon>Actinomycetota</taxon>
        <taxon>Actinomycetes</taxon>
        <taxon>Kitasatosporales</taxon>
        <taxon>Streptomycetaceae</taxon>
        <taxon>Streptomyces</taxon>
    </lineage>
</organism>
<evidence type="ECO:0000313" key="3">
    <source>
        <dbReference type="EMBL" id="MBP2036903.1"/>
    </source>
</evidence>
<dbReference type="EMBL" id="JAGGLQ010000004">
    <property type="protein sequence ID" value="MBP2036903.1"/>
    <property type="molecule type" value="Genomic_DNA"/>
</dbReference>
<accession>A0ABS4L484</accession>
<feature type="region of interest" description="Disordered" evidence="1">
    <location>
        <begin position="66"/>
        <end position="109"/>
    </location>
</feature>
<reference evidence="3 4" key="1">
    <citation type="submission" date="2021-03" db="EMBL/GenBank/DDBJ databases">
        <title>Genomic Encyclopedia of Type Strains, Phase IV (KMG-IV): sequencing the most valuable type-strain genomes for metagenomic binning, comparative biology and taxonomic classification.</title>
        <authorList>
            <person name="Goeker M."/>
        </authorList>
    </citation>
    <scope>NUCLEOTIDE SEQUENCE [LARGE SCALE GENOMIC DNA]</scope>
    <source>
        <strain evidence="3 4">DSM 40526</strain>
    </source>
</reference>
<protein>
    <recommendedName>
        <fullName evidence="5">Secreted protein</fullName>
    </recommendedName>
</protein>
<name>A0ABS4L484_STRAV</name>
<proteinExistence type="predicted"/>
<feature type="compositionally biased region" description="Basic and acidic residues" evidence="1">
    <location>
        <begin position="74"/>
        <end position="109"/>
    </location>
</feature>
<feature type="signal peptide" evidence="2">
    <location>
        <begin position="1"/>
        <end position="32"/>
    </location>
</feature>
<dbReference type="Proteomes" id="UP001519310">
    <property type="component" value="Unassembled WGS sequence"/>
</dbReference>
<keyword evidence="4" id="KW-1185">Reference proteome</keyword>
<feature type="chain" id="PRO_5046268225" description="Secreted protein" evidence="2">
    <location>
        <begin position="33"/>
        <end position="127"/>
    </location>
</feature>
<gene>
    <name evidence="3" type="ORF">J2Z77_002703</name>
</gene>
<keyword evidence="2" id="KW-0732">Signal</keyword>
<sequence length="127" mass="13677">MTRPFRTRRITLFAVSTAIAAGGVLIPTTAFAATPATPHTVVADVTDDGVRVPDGGQQWQCFAAPCDPPGGAADKGDHDRWGHDKRDHDKWDRPGKWGEHPPGRIRDGKPQWVCVVAPCEPPGGARH</sequence>
<evidence type="ECO:0000256" key="1">
    <source>
        <dbReference type="SAM" id="MobiDB-lite"/>
    </source>
</evidence>
<evidence type="ECO:0000313" key="4">
    <source>
        <dbReference type="Proteomes" id="UP001519310"/>
    </source>
</evidence>
<evidence type="ECO:0008006" key="5">
    <source>
        <dbReference type="Google" id="ProtNLM"/>
    </source>
</evidence>
<dbReference type="RefSeq" id="WP_189966577.1">
    <property type="nucleotide sequence ID" value="NZ_BMVL01000003.1"/>
</dbReference>
<evidence type="ECO:0000256" key="2">
    <source>
        <dbReference type="SAM" id="SignalP"/>
    </source>
</evidence>